<dbReference type="Proteomes" id="UP001604336">
    <property type="component" value="Unassembled WGS sequence"/>
</dbReference>
<dbReference type="Gene3D" id="3.30.1370.50">
    <property type="entry name" value="R3H-like domain"/>
    <property type="match status" value="1"/>
</dbReference>
<reference evidence="5" key="1">
    <citation type="submission" date="2024-07" db="EMBL/GenBank/DDBJ databases">
        <title>Two chromosome-level genome assemblies of Korean endemic species Abeliophyllum distichum and Forsythia ovata (Oleaceae).</title>
        <authorList>
            <person name="Jang H."/>
        </authorList>
    </citation>
    <scope>NUCLEOTIDE SEQUENCE [LARGE SCALE GENOMIC DNA]</scope>
</reference>
<evidence type="ECO:0000313" key="4">
    <source>
        <dbReference type="EMBL" id="KAL2465907.1"/>
    </source>
</evidence>
<dbReference type="AlphaFoldDB" id="A0ABD1PQK0"/>
<comment type="caution">
    <text evidence="4">The sequence shown here is derived from an EMBL/GenBank/DDBJ whole genome shotgun (WGS) entry which is preliminary data.</text>
</comment>
<feature type="domain" description="R3H" evidence="2">
    <location>
        <begin position="51"/>
        <end position="118"/>
    </location>
</feature>
<evidence type="ECO:0000259" key="3">
    <source>
        <dbReference type="PROSITE" id="PS51673"/>
    </source>
</evidence>
<protein>
    <submittedName>
        <fullName evidence="4">Single-stranded nucleic acid binding R3H protein</fullName>
    </submittedName>
</protein>
<dbReference type="Pfam" id="PF12752">
    <property type="entry name" value="SUZ"/>
    <property type="match status" value="1"/>
</dbReference>
<dbReference type="InterPro" id="IPR001374">
    <property type="entry name" value="R3H_dom"/>
</dbReference>
<name>A0ABD1PQK0_9LAMI</name>
<dbReference type="EMBL" id="JBFOLK010000013">
    <property type="protein sequence ID" value="KAL2465907.1"/>
    <property type="molecule type" value="Genomic_DNA"/>
</dbReference>
<dbReference type="Pfam" id="PF01424">
    <property type="entry name" value="R3H"/>
    <property type="match status" value="1"/>
</dbReference>
<dbReference type="SMART" id="SM00393">
    <property type="entry name" value="R3H"/>
    <property type="match status" value="1"/>
</dbReference>
<keyword evidence="1" id="KW-0597">Phosphoprotein</keyword>
<dbReference type="PROSITE" id="PS51061">
    <property type="entry name" value="R3H"/>
    <property type="match status" value="1"/>
</dbReference>
<dbReference type="PANTHER" id="PTHR15672">
    <property type="entry name" value="CAMP-REGULATED PHOSPHOPROTEIN 21 RELATED R3H DOMAIN CONTAINING PROTEIN"/>
    <property type="match status" value="1"/>
</dbReference>
<evidence type="ECO:0000313" key="5">
    <source>
        <dbReference type="Proteomes" id="UP001604336"/>
    </source>
</evidence>
<dbReference type="InterPro" id="IPR024771">
    <property type="entry name" value="SUZ"/>
</dbReference>
<dbReference type="InterPro" id="IPR051937">
    <property type="entry name" value="R3H_domain_containing"/>
</dbReference>
<dbReference type="InterPro" id="IPR036867">
    <property type="entry name" value="R3H_dom_sf"/>
</dbReference>
<evidence type="ECO:0000256" key="1">
    <source>
        <dbReference type="ARBA" id="ARBA00022553"/>
    </source>
</evidence>
<dbReference type="CDD" id="cd02642">
    <property type="entry name" value="R3H_encore_like"/>
    <property type="match status" value="1"/>
</dbReference>
<organism evidence="4 5">
    <name type="scientific">Abeliophyllum distichum</name>
    <dbReference type="NCBI Taxonomy" id="126358"/>
    <lineage>
        <taxon>Eukaryota</taxon>
        <taxon>Viridiplantae</taxon>
        <taxon>Streptophyta</taxon>
        <taxon>Embryophyta</taxon>
        <taxon>Tracheophyta</taxon>
        <taxon>Spermatophyta</taxon>
        <taxon>Magnoliopsida</taxon>
        <taxon>eudicotyledons</taxon>
        <taxon>Gunneridae</taxon>
        <taxon>Pentapetalae</taxon>
        <taxon>asterids</taxon>
        <taxon>lamiids</taxon>
        <taxon>Lamiales</taxon>
        <taxon>Oleaceae</taxon>
        <taxon>Forsythieae</taxon>
        <taxon>Abeliophyllum</taxon>
    </lineage>
</organism>
<dbReference type="SUPFAM" id="SSF82708">
    <property type="entry name" value="R3H domain"/>
    <property type="match status" value="1"/>
</dbReference>
<sequence length="369" mass="42643">MDLTSLQVRQVRIEANGNEEQNEMEKEKDPPAYISMVDPFLVEALQNPRHRLTILRMELDIQKFLQNSDLQQFEFPHFPTSYLRLAAHRVAQHYGLQTMVQDNVADGQGIRILVMKKPESKFPVVCLSEVPAKQSENDKLDQVKIVTRPRLSKGYTNEINGMGHKRSPVRTVEERKEEYDRARARIFSSPSSSESEDAFAQVASDENNLNVDESEVSRNLGVDGDRNTSSRDIGGFSRVAIFRDREKDLTDPDYDRSYERYVKNIPSTQHFGLAPFNMQKFQPPFVQYDSVFPQLSQLPVAQAPINYQTPIMSPYCAMGLNQTPRDALYMQWPSQSMMYAQSYDQLRHTFCQATFYQQPLSFDYSQNHR</sequence>
<dbReference type="PANTHER" id="PTHR15672:SF15">
    <property type="entry name" value="SINGLE-STRANDED NUCLEIC ACID BINDING R3H PROTEIN"/>
    <property type="match status" value="1"/>
</dbReference>
<proteinExistence type="predicted"/>
<dbReference type="PROSITE" id="PS51673">
    <property type="entry name" value="SUZ"/>
    <property type="match status" value="1"/>
</dbReference>
<evidence type="ECO:0000259" key="2">
    <source>
        <dbReference type="PROSITE" id="PS51061"/>
    </source>
</evidence>
<feature type="domain" description="SUZ" evidence="3">
    <location>
        <begin position="121"/>
        <end position="191"/>
    </location>
</feature>
<dbReference type="GO" id="GO:0003676">
    <property type="term" value="F:nucleic acid binding"/>
    <property type="evidence" value="ECO:0007669"/>
    <property type="project" value="UniProtKB-UniRule"/>
</dbReference>
<keyword evidence="5" id="KW-1185">Reference proteome</keyword>
<accession>A0ABD1PQK0</accession>
<gene>
    <name evidence="4" type="ORF">Adt_41758</name>
</gene>